<organism evidence="1 2">
    <name type="scientific">Alteribacter keqinensis</name>
    <dbReference type="NCBI Taxonomy" id="2483800"/>
    <lineage>
        <taxon>Bacteria</taxon>
        <taxon>Bacillati</taxon>
        <taxon>Bacillota</taxon>
        <taxon>Bacilli</taxon>
        <taxon>Bacillales</taxon>
        <taxon>Bacillaceae</taxon>
        <taxon>Alteribacter</taxon>
    </lineage>
</organism>
<reference evidence="1 2" key="1">
    <citation type="submission" date="2018-10" db="EMBL/GenBank/DDBJ databases">
        <title>Bacillus Keqinensis sp. nov., a moderately halophilic bacterium isolated from a saline-alkaline lake.</title>
        <authorList>
            <person name="Wang H."/>
        </authorList>
    </citation>
    <scope>NUCLEOTIDE SEQUENCE [LARGE SCALE GENOMIC DNA]</scope>
    <source>
        <strain evidence="1 2">KQ-3</strain>
    </source>
</reference>
<name>A0A3M7TSV2_9BACI</name>
<protein>
    <submittedName>
        <fullName evidence="1">EcsC family protein</fullName>
    </submittedName>
</protein>
<proteinExistence type="predicted"/>
<keyword evidence="2" id="KW-1185">Reference proteome</keyword>
<evidence type="ECO:0000313" key="2">
    <source>
        <dbReference type="Proteomes" id="UP000278746"/>
    </source>
</evidence>
<dbReference type="PANTHER" id="PTHR41260:SF1">
    <property type="entry name" value="PROTEIN ECSC"/>
    <property type="match status" value="1"/>
</dbReference>
<dbReference type="OrthoDB" id="1705901at2"/>
<dbReference type="RefSeq" id="WP_122896243.1">
    <property type="nucleotide sequence ID" value="NZ_RHIB01000001.1"/>
</dbReference>
<sequence length="246" mass="28422">MSYIDQVTREMDRFERKIYRKPSMPQALARKWQGKVNNKIPEKIHQTVSESIRHMIRATLTGSSYLSDQKLVTSASLKEREAILEERKTMYKRTAAVEGAGTGAGGILLGLADFPLLLSIKMKFLFDAAKIYGYDVNDYGERLYLLHVFLLAFSKEKSRIQCYERLLNWEEEAEKLQVGGKSYQALDWKTFQLEYRDFIDLPKTLQLIPGFGAIAGAWANYHFLDLLADNAQHAYRKRWLLNGKLQ</sequence>
<dbReference type="Pfam" id="PF12787">
    <property type="entry name" value="EcsC"/>
    <property type="match status" value="1"/>
</dbReference>
<dbReference type="PANTHER" id="PTHR41260">
    <property type="entry name" value="PROTEIN ECSC"/>
    <property type="match status" value="1"/>
</dbReference>
<dbReference type="EMBL" id="RHIB01000001">
    <property type="protein sequence ID" value="RNA68718.1"/>
    <property type="molecule type" value="Genomic_DNA"/>
</dbReference>
<comment type="caution">
    <text evidence="1">The sequence shown here is derived from an EMBL/GenBank/DDBJ whole genome shotgun (WGS) entry which is preliminary data.</text>
</comment>
<dbReference type="AlphaFoldDB" id="A0A3M7TSV2"/>
<accession>A0A3M7TSV2</accession>
<gene>
    <name evidence="1" type="ORF">EBO34_01750</name>
</gene>
<dbReference type="Proteomes" id="UP000278746">
    <property type="component" value="Unassembled WGS sequence"/>
</dbReference>
<evidence type="ECO:0000313" key="1">
    <source>
        <dbReference type="EMBL" id="RNA68718.1"/>
    </source>
</evidence>
<dbReference type="InterPro" id="IPR024787">
    <property type="entry name" value="EcsC"/>
</dbReference>